<name>A0AAN9QAH4_CANGL</name>
<organism evidence="3 4">
    <name type="scientific">Canavalia gladiata</name>
    <name type="common">Sword bean</name>
    <name type="synonym">Dolichos gladiatus</name>
    <dbReference type="NCBI Taxonomy" id="3824"/>
    <lineage>
        <taxon>Eukaryota</taxon>
        <taxon>Viridiplantae</taxon>
        <taxon>Streptophyta</taxon>
        <taxon>Embryophyta</taxon>
        <taxon>Tracheophyta</taxon>
        <taxon>Spermatophyta</taxon>
        <taxon>Magnoliopsida</taxon>
        <taxon>eudicotyledons</taxon>
        <taxon>Gunneridae</taxon>
        <taxon>Pentapetalae</taxon>
        <taxon>rosids</taxon>
        <taxon>fabids</taxon>
        <taxon>Fabales</taxon>
        <taxon>Fabaceae</taxon>
        <taxon>Papilionoideae</taxon>
        <taxon>50 kb inversion clade</taxon>
        <taxon>NPAAA clade</taxon>
        <taxon>indigoferoid/millettioid clade</taxon>
        <taxon>Phaseoleae</taxon>
        <taxon>Canavalia</taxon>
    </lineage>
</organism>
<proteinExistence type="predicted"/>
<gene>
    <name evidence="3" type="ORF">VNO77_21829</name>
</gene>
<evidence type="ECO:0000313" key="4">
    <source>
        <dbReference type="Proteomes" id="UP001367508"/>
    </source>
</evidence>
<evidence type="ECO:0000256" key="1">
    <source>
        <dbReference type="SAM" id="Phobius"/>
    </source>
</evidence>
<comment type="caution">
    <text evidence="3">The sequence shown here is derived from an EMBL/GenBank/DDBJ whole genome shotgun (WGS) entry which is preliminary data.</text>
</comment>
<dbReference type="Pfam" id="PF13259">
    <property type="entry name" value="clamp_Gag1-like"/>
    <property type="match status" value="1"/>
</dbReference>
<keyword evidence="1" id="KW-1133">Transmembrane helix</keyword>
<dbReference type="Proteomes" id="UP001367508">
    <property type="component" value="Unassembled WGS sequence"/>
</dbReference>
<keyword evidence="1" id="KW-0812">Transmembrane</keyword>
<sequence>MKVTVFVEQNNVKRLPTDTVFAVYMCSKLLDRFDVPALIFAVMMTMNGSIIAWISDLFSSIRSGCFGCGTKPSSIIAVDKAAKGLRIQVQTERKTTISNGLWSSSTCDLDNGTIQSQRNIPGVTTLNQFLYHSSETSTESTDPEFVNQGKFRLAFVFLPSLLLWNESRLQWIGNGRSRKQKPQKQEHRLNQNATYESLLGTRQPFPKPIPLPNWVWGLTQKLTHKERFPPHYIPMVGLFSSQCGTFLYIPLTSRIRHLKHKVLFRGCFVGLVLSKVDYGSLEV</sequence>
<feature type="domain" description="Gag1-like clamp" evidence="2">
    <location>
        <begin position="106"/>
        <end position="216"/>
    </location>
</feature>
<dbReference type="AlphaFoldDB" id="A0AAN9QAH4"/>
<keyword evidence="1" id="KW-0472">Membrane</keyword>
<evidence type="ECO:0000259" key="2">
    <source>
        <dbReference type="Pfam" id="PF13259"/>
    </source>
</evidence>
<feature type="transmembrane region" description="Helical" evidence="1">
    <location>
        <begin position="35"/>
        <end position="55"/>
    </location>
</feature>
<dbReference type="EMBL" id="JAYMYQ010000005">
    <property type="protein sequence ID" value="KAK7327739.1"/>
    <property type="molecule type" value="Genomic_DNA"/>
</dbReference>
<keyword evidence="4" id="KW-1185">Reference proteome</keyword>
<accession>A0AAN9QAH4</accession>
<protein>
    <recommendedName>
        <fullName evidence="2">Gag1-like clamp domain-containing protein</fullName>
    </recommendedName>
</protein>
<dbReference type="PANTHER" id="PTHR33373:SF13">
    <property type="entry name" value="DUF4050 DOMAIN-CONTAINING PROTEIN"/>
    <property type="match status" value="1"/>
</dbReference>
<evidence type="ECO:0000313" key="3">
    <source>
        <dbReference type="EMBL" id="KAK7327739.1"/>
    </source>
</evidence>
<dbReference type="PANTHER" id="PTHR33373">
    <property type="entry name" value="OS07G0479600 PROTEIN"/>
    <property type="match status" value="1"/>
</dbReference>
<dbReference type="InterPro" id="IPR025124">
    <property type="entry name" value="Gag1-like_clamp"/>
</dbReference>
<reference evidence="3 4" key="1">
    <citation type="submission" date="2024-01" db="EMBL/GenBank/DDBJ databases">
        <title>The genomes of 5 underutilized Papilionoideae crops provide insights into root nodulation and disease resistanc.</title>
        <authorList>
            <person name="Jiang F."/>
        </authorList>
    </citation>
    <scope>NUCLEOTIDE SEQUENCE [LARGE SCALE GENOMIC DNA]</scope>
    <source>
        <strain evidence="3">LVBAO_FW01</strain>
        <tissue evidence="3">Leaves</tissue>
    </source>
</reference>